<evidence type="ECO:0000256" key="2">
    <source>
        <dbReference type="ARBA" id="ARBA00022475"/>
    </source>
</evidence>
<reference evidence="7 8" key="1">
    <citation type="submission" date="2023-05" db="EMBL/GenBank/DDBJ databases">
        <title>[ruminococcus] sp. nov., isolated from a pig farm feces dump.</title>
        <authorList>
            <person name="Chang Y.-H."/>
        </authorList>
    </citation>
    <scope>NUCLEOTIDE SEQUENCE [LARGE SCALE GENOMIC DNA]</scope>
    <source>
        <strain evidence="7 8">YH-rum2234</strain>
    </source>
</reference>
<accession>A0AAP4BBJ4</accession>
<evidence type="ECO:0000313" key="7">
    <source>
        <dbReference type="EMBL" id="MDI9243511.1"/>
    </source>
</evidence>
<evidence type="ECO:0000256" key="1">
    <source>
        <dbReference type="ARBA" id="ARBA00004651"/>
    </source>
</evidence>
<dbReference type="GO" id="GO:0006824">
    <property type="term" value="P:cobalt ion transport"/>
    <property type="evidence" value="ECO:0007669"/>
    <property type="project" value="InterPro"/>
</dbReference>
<gene>
    <name evidence="7" type="primary">cbiQ</name>
    <name evidence="7" type="ORF">QJ036_13755</name>
</gene>
<name>A0AAP4BBJ4_9FIRM</name>
<keyword evidence="5 6" id="KW-0472">Membrane</keyword>
<dbReference type="Pfam" id="PF02361">
    <property type="entry name" value="CbiQ"/>
    <property type="match status" value="1"/>
</dbReference>
<feature type="transmembrane region" description="Helical" evidence="6">
    <location>
        <begin position="143"/>
        <end position="162"/>
    </location>
</feature>
<dbReference type="CDD" id="cd16914">
    <property type="entry name" value="EcfT"/>
    <property type="match status" value="1"/>
</dbReference>
<dbReference type="InterPro" id="IPR003339">
    <property type="entry name" value="ABC/ECF_trnsptr_transmembrane"/>
</dbReference>
<feature type="transmembrane region" description="Helical" evidence="6">
    <location>
        <begin position="251"/>
        <end position="273"/>
    </location>
</feature>
<comment type="subcellular location">
    <subcellularLocation>
        <location evidence="1">Cell membrane</location>
        <topology evidence="1">Multi-pass membrane protein</topology>
    </subcellularLocation>
</comment>
<dbReference type="InterPro" id="IPR012809">
    <property type="entry name" value="ECF_CbiQ"/>
</dbReference>
<keyword evidence="2" id="KW-1003">Cell membrane</keyword>
<evidence type="ECO:0000313" key="8">
    <source>
        <dbReference type="Proteomes" id="UP001300383"/>
    </source>
</evidence>
<dbReference type="PANTHER" id="PTHR43723">
    <property type="entry name" value="COBALT TRANSPORT PROTEIN CBIQ"/>
    <property type="match status" value="1"/>
</dbReference>
<feature type="transmembrane region" description="Helical" evidence="6">
    <location>
        <begin position="41"/>
        <end position="73"/>
    </location>
</feature>
<evidence type="ECO:0000256" key="5">
    <source>
        <dbReference type="ARBA" id="ARBA00023136"/>
    </source>
</evidence>
<keyword evidence="4 6" id="KW-1133">Transmembrane helix</keyword>
<feature type="transmembrane region" description="Helical" evidence="6">
    <location>
        <begin position="85"/>
        <end position="102"/>
    </location>
</feature>
<feature type="transmembrane region" description="Helical" evidence="6">
    <location>
        <begin position="114"/>
        <end position="136"/>
    </location>
</feature>
<proteinExistence type="predicted"/>
<keyword evidence="8" id="KW-1185">Reference proteome</keyword>
<evidence type="ECO:0000256" key="3">
    <source>
        <dbReference type="ARBA" id="ARBA00022692"/>
    </source>
</evidence>
<comment type="caution">
    <text evidence="7">The sequence shown here is derived from an EMBL/GenBank/DDBJ whole genome shotgun (WGS) entry which is preliminary data.</text>
</comment>
<dbReference type="AlphaFoldDB" id="A0AAP4BBJ4"/>
<dbReference type="EMBL" id="JASGBQ010000037">
    <property type="protein sequence ID" value="MDI9243511.1"/>
    <property type="molecule type" value="Genomic_DNA"/>
</dbReference>
<keyword evidence="3 6" id="KW-0812">Transmembrane</keyword>
<evidence type="ECO:0000256" key="4">
    <source>
        <dbReference type="ARBA" id="ARBA00022989"/>
    </source>
</evidence>
<dbReference type="InterPro" id="IPR052770">
    <property type="entry name" value="Cobalt_transport_CbiQ"/>
</dbReference>
<dbReference type="RefSeq" id="WP_283231919.1">
    <property type="nucleotide sequence ID" value="NZ_JASGBQ010000037.1"/>
</dbReference>
<protein>
    <submittedName>
        <fullName evidence="7">Cobalt ECF transporter T component CbiQ</fullName>
    </submittedName>
</protein>
<dbReference type="NCBIfam" id="TIGR02454">
    <property type="entry name" value="ECF_T_CbiQ"/>
    <property type="match status" value="1"/>
</dbReference>
<sequence length="275" mass="31017">MREQKHKNSGYHRHSHGEGHLSIDYYAYMSGMRSWNPDFKIISAALFLICVIAMDSMAVSALVLVTMAGLVVIKGQLGILRYFKLMLLPFIFILLSSIAIAFDFSLQPKGEYCIFLGFFYVSATRASLLETAGLVLKAFSSVSCLYLITLTTPMGEVVGFFGRIHCPKLLTELMYMIYRFIFILLDAQRRMAIAARSRLGYTDFKTSLFSFGRIFSNLLVISFKRANAYYDAMEARCYDGELNFLEEDKPVSAGLILAALLYGAALMVLWYTVGR</sequence>
<dbReference type="PANTHER" id="PTHR43723:SF1">
    <property type="entry name" value="COBALT TRANSPORT PROTEIN CBIQ"/>
    <property type="match status" value="1"/>
</dbReference>
<organism evidence="7 8">
    <name type="scientific">Fusibacillus kribbianus</name>
    <dbReference type="NCBI Taxonomy" id="3044208"/>
    <lineage>
        <taxon>Bacteria</taxon>
        <taxon>Bacillati</taxon>
        <taxon>Bacillota</taxon>
        <taxon>Clostridia</taxon>
        <taxon>Lachnospirales</taxon>
        <taxon>Lachnospiraceae</taxon>
        <taxon>Fusibacillus</taxon>
    </lineage>
</organism>
<evidence type="ECO:0000256" key="6">
    <source>
        <dbReference type="SAM" id="Phobius"/>
    </source>
</evidence>
<dbReference type="GO" id="GO:0043190">
    <property type="term" value="C:ATP-binding cassette (ABC) transporter complex"/>
    <property type="evidence" value="ECO:0007669"/>
    <property type="project" value="InterPro"/>
</dbReference>
<dbReference type="Proteomes" id="UP001300383">
    <property type="component" value="Unassembled WGS sequence"/>
</dbReference>